<reference evidence="2" key="1">
    <citation type="submission" date="2024-06" db="EMBL/GenBank/DDBJ databases">
        <title>Draft Genome Sequence of Deinococcus sonorensis Type Strain KR-87, a Biofilm Producing Representative of the Genus Deinococcus.</title>
        <authorList>
            <person name="Boren L.S."/>
            <person name="Grosso R.A."/>
            <person name="Hugenberg-Cox A.N."/>
            <person name="Hill J.T.E."/>
            <person name="Albert C.M."/>
            <person name="Tuohy J.M."/>
        </authorList>
    </citation>
    <scope>NUCLEOTIDE SEQUENCE</scope>
    <source>
        <strain evidence="2">KR-87</strain>
    </source>
</reference>
<protein>
    <recommendedName>
        <fullName evidence="3">Lipoprotein</fullName>
    </recommendedName>
</protein>
<dbReference type="KEGG" id="dsc:ABOD76_05950"/>
<keyword evidence="1" id="KW-0732">Signal</keyword>
<organism evidence="2">
    <name type="scientific">Deinococcus sonorensis KR-87</name>
    <dbReference type="NCBI Taxonomy" id="694439"/>
    <lineage>
        <taxon>Bacteria</taxon>
        <taxon>Thermotogati</taxon>
        <taxon>Deinococcota</taxon>
        <taxon>Deinococci</taxon>
        <taxon>Deinococcales</taxon>
        <taxon>Deinococcaceae</taxon>
        <taxon>Deinococcus</taxon>
    </lineage>
</organism>
<feature type="signal peptide" evidence="1">
    <location>
        <begin position="1"/>
        <end position="24"/>
    </location>
</feature>
<dbReference type="RefSeq" id="WP_350243888.1">
    <property type="nucleotide sequence ID" value="NZ_CP158299.1"/>
</dbReference>
<evidence type="ECO:0000256" key="1">
    <source>
        <dbReference type="SAM" id="SignalP"/>
    </source>
</evidence>
<evidence type="ECO:0008006" key="3">
    <source>
        <dbReference type="Google" id="ProtNLM"/>
    </source>
</evidence>
<sequence length="149" mass="15487">MTAKRAVLVLGVLLAACGRTGVPAAAPDISGTYLGQVVSSDGEQAALQVRLQSQGQQVSAQVRSLATGQVLTLHGLNTPGSPATVQLWAASGSGGRCTPDLSERYSVRLTFQQDGRSATGHVTHEQCNPVTRQLQPVDDGSGTLQLRQP</sequence>
<dbReference type="AlphaFoldDB" id="A0AAU7UBC5"/>
<dbReference type="PROSITE" id="PS51257">
    <property type="entry name" value="PROKAR_LIPOPROTEIN"/>
    <property type="match status" value="1"/>
</dbReference>
<proteinExistence type="predicted"/>
<name>A0AAU7UBC5_9DEIO</name>
<accession>A0AAU7UBC5</accession>
<dbReference type="EMBL" id="CP158299">
    <property type="protein sequence ID" value="XBV85845.1"/>
    <property type="molecule type" value="Genomic_DNA"/>
</dbReference>
<feature type="chain" id="PRO_5043425743" description="Lipoprotein" evidence="1">
    <location>
        <begin position="25"/>
        <end position="149"/>
    </location>
</feature>
<gene>
    <name evidence="2" type="ORF">ABOD76_05950</name>
</gene>
<evidence type="ECO:0000313" key="2">
    <source>
        <dbReference type="EMBL" id="XBV85845.1"/>
    </source>
</evidence>